<proteinExistence type="predicted"/>
<feature type="non-terminal residue" evidence="1">
    <location>
        <position position="1"/>
    </location>
</feature>
<protein>
    <submittedName>
        <fullName evidence="1">C-terminal domain of CHU protein family protein</fullName>
    </submittedName>
</protein>
<accession>A0A239LMU2</accession>
<evidence type="ECO:0000313" key="2">
    <source>
        <dbReference type="Proteomes" id="UP000198393"/>
    </source>
</evidence>
<gene>
    <name evidence="1" type="ORF">SAMN05421640_3401</name>
</gene>
<name>A0A239LMU2_EKHLU</name>
<keyword evidence="2" id="KW-1185">Reference proteome</keyword>
<reference evidence="1 2" key="1">
    <citation type="submission" date="2017-06" db="EMBL/GenBank/DDBJ databases">
        <authorList>
            <person name="Kim H.J."/>
            <person name="Triplett B.A."/>
        </authorList>
    </citation>
    <scope>NUCLEOTIDE SEQUENCE [LARGE SCALE GENOMIC DNA]</scope>
    <source>
        <strain evidence="1 2">DSM 19307</strain>
    </source>
</reference>
<organism evidence="1 2">
    <name type="scientific">Ekhidna lutea</name>
    <dbReference type="NCBI Taxonomy" id="447679"/>
    <lineage>
        <taxon>Bacteria</taxon>
        <taxon>Pseudomonadati</taxon>
        <taxon>Bacteroidota</taxon>
        <taxon>Cytophagia</taxon>
        <taxon>Cytophagales</taxon>
        <taxon>Reichenbachiellaceae</taxon>
        <taxon>Ekhidna</taxon>
    </lineage>
</organism>
<dbReference type="RefSeq" id="WP_144017466.1">
    <property type="nucleotide sequence ID" value="NZ_FZPD01000005.1"/>
</dbReference>
<sequence>GIYTVVAYDREQPFLGCKALVTYEVEENNPVIELRAGNMTLTNNDNCSGTPNGSVQITGFYLNNAFVAVTDPQAANYTITWDAAIPGANLSTSAGSAFDDVASNLPAGTYNVSIQQIAAAGLCPSAGADISVTIKDDTANPVISLTSLTDDTFCDPSADTGDGQITVDVDGNGSTNYYFRWWIGTDTTIVANEITDGGYATAGTIAANADSTQILGLPSGIYTVVAYDREDPNNGCKTRASYEVEEDNTTPTLDISTIQSNTQPDTLCTGNSGTIVINDADITGSLNDYNVDIRQGNATGPSVGAFNGNGSPTITINNLSSGDYYILATNNTTQCSVATAIVNVKDSTRNPQVTRVSTTPDNNCTGGTTATGGLEVIINSKFDETDHFTVQWFTGSNATAGNEIAGATSVILSNQSAGQYSVQVTNTNTQCSTVRNFDIPQEDEAIFITDSQIDNVSYCTDNGSFAVLEISVGGTRIDSAQMATAGIYTLEVYTTPGNVLTGTTSTDPNSLTIEGLGADSYYAIVRKTDSNCESDALFFDIVEDIFYPDVRVTVIAADSTCSATGTPAGSLRALADGNDETDTLYTFQWYLGSGTGTALVNNTDPGNGSSPTGVSTATVAGLAAGTYTVEVTNLSSTCTTVTVFDVPSVPADLDILAVSTTTATTCSPGNGSITVTSVSDGAISDYDFDYYDVDPTVGSPTPVFTGNAGAAYTTAQGGIYWVIGTHTTLDCSTPPFEVRVRDNAVYPVITLDDFDAQTNCDPNLPNGRLLVLADGQPENATYDFEWYYGTGTGNPLTSDDYTGGSQLAGANTNELSGIAAGTYTVEVTNNTTGCSITETYEMVDDIPNPIAISTTSSANTNCVNPNGKVAVSVITPAPGRSISDYSYYWFTGNLATVGTSPNPANADYTGSLVENLADGNYVVLVVDQIDNFCQSNATEVTVENATKMPVYELTTSDVTVCFDEKNGYASVSVPNLSTVNITWYNDANTQIGNTFFIDSLDAGMYTLELAHVITGCIASEVFTIQNNAVTPNTPTVIVNNGRDNCQFANGSAIANVDGITNGFLFEWFDPSDMTSPYATGSQVFNLDTTTYLVRATNLATGCQSAETPVQINYEVVAPEYEVIFNNSVCLRTEDGSTNQFTGSAIIGFEEFNLATEYEWRDANGTVVGTDSRLIDAYPGDYTVTFTAENGCTYDAAFTIETSLTIYNGVSANADGKNDFLLIDCIDYFPNNNVKIYNRAGQKIFDIDGYNNTSVRFEGLSNVGGGGLTLPSGTYFYVIDLGTGEDPIQGYLELVR</sequence>
<dbReference type="OrthoDB" id="7794186at2"/>
<dbReference type="EMBL" id="FZPD01000005">
    <property type="protein sequence ID" value="SNT31886.1"/>
    <property type="molecule type" value="Genomic_DNA"/>
</dbReference>
<evidence type="ECO:0000313" key="1">
    <source>
        <dbReference type="EMBL" id="SNT31886.1"/>
    </source>
</evidence>
<dbReference type="Proteomes" id="UP000198393">
    <property type="component" value="Unassembled WGS sequence"/>
</dbReference>
<dbReference type="Pfam" id="PF13585">
    <property type="entry name" value="CHU_C"/>
    <property type="match status" value="1"/>
</dbReference>